<keyword evidence="1" id="KW-0472">Membrane</keyword>
<comment type="caution">
    <text evidence="2">The sequence shown here is derived from an EMBL/GenBank/DDBJ whole genome shotgun (WGS) entry which is preliminary data.</text>
</comment>
<keyword evidence="1" id="KW-1133">Transmembrane helix</keyword>
<evidence type="ECO:0008006" key="3">
    <source>
        <dbReference type="Google" id="ProtNLM"/>
    </source>
</evidence>
<feature type="transmembrane region" description="Helical" evidence="1">
    <location>
        <begin position="98"/>
        <end position="122"/>
    </location>
</feature>
<dbReference type="InterPro" id="IPR036691">
    <property type="entry name" value="Endo/exonu/phosph_ase_sf"/>
</dbReference>
<sequence>MDVLDVGAQCVHCKVYIRCIHAHVLMTIVYGENDVVGRRRLWADLARISHTVWDTPWLVGGDFNTCLDLSEVCGHSGDIRARLRSFRNAYETWALSPYLCRVSGFHGIIVAVVLAAFGRGWIGFW</sequence>
<dbReference type="SUPFAM" id="SSF56219">
    <property type="entry name" value="DNase I-like"/>
    <property type="match status" value="1"/>
</dbReference>
<keyword evidence="1" id="KW-0812">Transmembrane</keyword>
<accession>A0AAW2WVI5</accession>
<dbReference type="Gene3D" id="3.60.10.10">
    <property type="entry name" value="Endonuclease/exonuclease/phosphatase"/>
    <property type="match status" value="1"/>
</dbReference>
<proteinExistence type="predicted"/>
<dbReference type="EMBL" id="JACGWN010000006">
    <property type="protein sequence ID" value="KAL0445475.1"/>
    <property type="molecule type" value="Genomic_DNA"/>
</dbReference>
<organism evidence="2">
    <name type="scientific">Sesamum latifolium</name>
    <dbReference type="NCBI Taxonomy" id="2727402"/>
    <lineage>
        <taxon>Eukaryota</taxon>
        <taxon>Viridiplantae</taxon>
        <taxon>Streptophyta</taxon>
        <taxon>Embryophyta</taxon>
        <taxon>Tracheophyta</taxon>
        <taxon>Spermatophyta</taxon>
        <taxon>Magnoliopsida</taxon>
        <taxon>eudicotyledons</taxon>
        <taxon>Gunneridae</taxon>
        <taxon>Pentapetalae</taxon>
        <taxon>asterids</taxon>
        <taxon>lamiids</taxon>
        <taxon>Lamiales</taxon>
        <taxon>Pedaliaceae</taxon>
        <taxon>Sesamum</taxon>
    </lineage>
</organism>
<evidence type="ECO:0000313" key="2">
    <source>
        <dbReference type="EMBL" id="KAL0445475.1"/>
    </source>
</evidence>
<dbReference type="AlphaFoldDB" id="A0AAW2WVI5"/>
<gene>
    <name evidence="2" type="ORF">Slati_1675400</name>
</gene>
<reference evidence="2" key="1">
    <citation type="submission" date="2020-06" db="EMBL/GenBank/DDBJ databases">
        <authorList>
            <person name="Li T."/>
            <person name="Hu X."/>
            <person name="Zhang T."/>
            <person name="Song X."/>
            <person name="Zhang H."/>
            <person name="Dai N."/>
            <person name="Sheng W."/>
            <person name="Hou X."/>
            <person name="Wei L."/>
        </authorList>
    </citation>
    <scope>NUCLEOTIDE SEQUENCE</scope>
    <source>
        <strain evidence="2">KEN1</strain>
        <tissue evidence="2">Leaf</tissue>
    </source>
</reference>
<name>A0AAW2WVI5_9LAMI</name>
<protein>
    <recommendedName>
        <fullName evidence="3">Endonuclease/exonuclease/phosphatase domain-containing protein</fullName>
    </recommendedName>
</protein>
<evidence type="ECO:0000256" key="1">
    <source>
        <dbReference type="SAM" id="Phobius"/>
    </source>
</evidence>
<reference evidence="2" key="2">
    <citation type="journal article" date="2024" name="Plant">
        <title>Genomic evolution and insights into agronomic trait innovations of Sesamum species.</title>
        <authorList>
            <person name="Miao H."/>
            <person name="Wang L."/>
            <person name="Qu L."/>
            <person name="Liu H."/>
            <person name="Sun Y."/>
            <person name="Le M."/>
            <person name="Wang Q."/>
            <person name="Wei S."/>
            <person name="Zheng Y."/>
            <person name="Lin W."/>
            <person name="Duan Y."/>
            <person name="Cao H."/>
            <person name="Xiong S."/>
            <person name="Wang X."/>
            <person name="Wei L."/>
            <person name="Li C."/>
            <person name="Ma Q."/>
            <person name="Ju M."/>
            <person name="Zhao R."/>
            <person name="Li G."/>
            <person name="Mu C."/>
            <person name="Tian Q."/>
            <person name="Mei H."/>
            <person name="Zhang T."/>
            <person name="Gao T."/>
            <person name="Zhang H."/>
        </authorList>
    </citation>
    <scope>NUCLEOTIDE SEQUENCE</scope>
    <source>
        <strain evidence="2">KEN1</strain>
    </source>
</reference>